<accession>A0ABQ9IUH9</accession>
<reference evidence="2" key="1">
    <citation type="journal article" date="2023" name="Insect Mol. Biol.">
        <title>Genome sequencing provides insights into the evolution of gene families encoding plant cell wall-degrading enzymes in longhorned beetles.</title>
        <authorList>
            <person name="Shin N.R."/>
            <person name="Okamura Y."/>
            <person name="Kirsch R."/>
            <person name="Pauchet Y."/>
        </authorList>
    </citation>
    <scope>NUCLEOTIDE SEQUENCE</scope>
    <source>
        <strain evidence="2">MMC_N1</strain>
    </source>
</reference>
<proteinExistence type="predicted"/>
<dbReference type="InterPro" id="IPR036728">
    <property type="entry name" value="PBP_GOBP_sf"/>
</dbReference>
<evidence type="ECO:0000313" key="2">
    <source>
        <dbReference type="EMBL" id="KAJ8965536.1"/>
    </source>
</evidence>
<name>A0ABQ9IUH9_9CUCU</name>
<keyword evidence="3" id="KW-1185">Reference proteome</keyword>
<dbReference type="SUPFAM" id="SSF47565">
    <property type="entry name" value="Insect pheromone/odorant-binding proteins"/>
    <property type="match status" value="1"/>
</dbReference>
<dbReference type="Gene3D" id="1.10.238.20">
    <property type="entry name" value="Pheromone/general odorant binding protein domain"/>
    <property type="match status" value="1"/>
</dbReference>
<evidence type="ECO:0000313" key="3">
    <source>
        <dbReference type="Proteomes" id="UP001162164"/>
    </source>
</evidence>
<dbReference type="Pfam" id="PF01395">
    <property type="entry name" value="PBP_GOBP"/>
    <property type="match status" value="1"/>
</dbReference>
<dbReference type="Proteomes" id="UP001162164">
    <property type="component" value="Unassembled WGS sequence"/>
</dbReference>
<evidence type="ECO:0000256" key="1">
    <source>
        <dbReference type="SAM" id="SignalP"/>
    </source>
</evidence>
<protein>
    <submittedName>
        <fullName evidence="2">Uncharacterized protein</fullName>
    </submittedName>
</protein>
<dbReference type="CDD" id="cd23992">
    <property type="entry name" value="PBP_GOBP"/>
    <property type="match status" value="1"/>
</dbReference>
<sequence length="135" mass="15157">MKYFVLAICVASLMILAHGVSDADKDKLKQFHDECQADPATHVDEDLLKKARNGEHVEGVGKHSLCLSKKLGFQKENGDLDKESIKSSLSKYITEETKVKEILDKCAVQKLTPELTAENLLRCLFENRGHSAHRH</sequence>
<comment type="caution">
    <text evidence="2">The sequence shown here is derived from an EMBL/GenBank/DDBJ whole genome shotgun (WGS) entry which is preliminary data.</text>
</comment>
<dbReference type="InterPro" id="IPR006170">
    <property type="entry name" value="PBP/GOBP"/>
</dbReference>
<dbReference type="EMBL" id="JAPWTJ010002591">
    <property type="protein sequence ID" value="KAJ8965536.1"/>
    <property type="molecule type" value="Genomic_DNA"/>
</dbReference>
<dbReference type="SMART" id="SM00708">
    <property type="entry name" value="PhBP"/>
    <property type="match status" value="1"/>
</dbReference>
<organism evidence="2 3">
    <name type="scientific">Molorchus minor</name>
    <dbReference type="NCBI Taxonomy" id="1323400"/>
    <lineage>
        <taxon>Eukaryota</taxon>
        <taxon>Metazoa</taxon>
        <taxon>Ecdysozoa</taxon>
        <taxon>Arthropoda</taxon>
        <taxon>Hexapoda</taxon>
        <taxon>Insecta</taxon>
        <taxon>Pterygota</taxon>
        <taxon>Neoptera</taxon>
        <taxon>Endopterygota</taxon>
        <taxon>Coleoptera</taxon>
        <taxon>Polyphaga</taxon>
        <taxon>Cucujiformia</taxon>
        <taxon>Chrysomeloidea</taxon>
        <taxon>Cerambycidae</taxon>
        <taxon>Lamiinae</taxon>
        <taxon>Monochamini</taxon>
        <taxon>Molorchus</taxon>
    </lineage>
</organism>
<keyword evidence="1" id="KW-0732">Signal</keyword>
<gene>
    <name evidence="2" type="ORF">NQ317_011938</name>
</gene>
<feature type="chain" id="PRO_5047206212" evidence="1">
    <location>
        <begin position="20"/>
        <end position="135"/>
    </location>
</feature>
<feature type="signal peptide" evidence="1">
    <location>
        <begin position="1"/>
        <end position="19"/>
    </location>
</feature>